<keyword evidence="1" id="KW-0812">Transmembrane</keyword>
<proteinExistence type="predicted"/>
<evidence type="ECO:0000256" key="1">
    <source>
        <dbReference type="SAM" id="Phobius"/>
    </source>
</evidence>
<sequence>MVKAIRFFSLLFLIFIVIPFLPQAVYNIMNHGLAHIKFYEQGSFLNLNFRFVKDVIMIVLLGLFLLHDLIMIKTEPNRWRLIPYYLLAALTAYGVCVMNFQEQNVSMVQVVAGIRSLLLVLLCYKVLRYLQEPKFRQKFNITLAVLIVVEFVVLLLQYITFFQVYGLTNPFSLRLIGTYGSFSTAGYFGLGASCYIFMSRSFRFTPVLQVLCFAICMFSGTRSALLGVTIIMAITLFRKLLESSTTSHKRDLYMILLSLGSVGSYFLIQFMSMISERGSIVGAQVEGGRIEIFLRVFKENTLAELIFGKGMGFGTNAVVNTIKETSGTYDRSQIMDGTLNSLLVQYGLILVALLCLYLLHVYVVHFKTYNTRRLEMVTLVLVCLLMCSAINIFEQFTFLFLFFVSFYLVRIDPQPASIETAEDHPVHVQSGSRVVTT</sequence>
<feature type="transmembrane region" description="Helical" evidence="1">
    <location>
        <begin position="210"/>
        <end position="237"/>
    </location>
</feature>
<feature type="transmembrane region" description="Helical" evidence="1">
    <location>
        <begin position="376"/>
        <end position="409"/>
    </location>
</feature>
<feature type="transmembrane region" description="Helical" evidence="1">
    <location>
        <begin position="179"/>
        <end position="198"/>
    </location>
</feature>
<feature type="transmembrane region" description="Helical" evidence="1">
    <location>
        <begin position="139"/>
        <end position="159"/>
    </location>
</feature>
<protein>
    <recommendedName>
        <fullName evidence="4">O-antigen ligase domain-containing protein</fullName>
    </recommendedName>
</protein>
<feature type="transmembrane region" description="Helical" evidence="1">
    <location>
        <begin position="343"/>
        <end position="364"/>
    </location>
</feature>
<name>A0ABT9CD76_9BACL</name>
<accession>A0ABT9CD76</accession>
<feature type="transmembrane region" description="Helical" evidence="1">
    <location>
        <begin position="82"/>
        <end position="100"/>
    </location>
</feature>
<gene>
    <name evidence="2" type="ORF">Q5741_12305</name>
</gene>
<keyword evidence="1" id="KW-1133">Transmembrane helix</keyword>
<dbReference type="Proteomes" id="UP001240171">
    <property type="component" value="Unassembled WGS sequence"/>
</dbReference>
<feature type="transmembrane region" description="Helical" evidence="1">
    <location>
        <begin position="252"/>
        <end position="268"/>
    </location>
</feature>
<evidence type="ECO:0008006" key="4">
    <source>
        <dbReference type="Google" id="ProtNLM"/>
    </source>
</evidence>
<evidence type="ECO:0000313" key="3">
    <source>
        <dbReference type="Proteomes" id="UP001240171"/>
    </source>
</evidence>
<comment type="caution">
    <text evidence="2">The sequence shown here is derived from an EMBL/GenBank/DDBJ whole genome shotgun (WGS) entry which is preliminary data.</text>
</comment>
<keyword evidence="3" id="KW-1185">Reference proteome</keyword>
<evidence type="ECO:0000313" key="2">
    <source>
        <dbReference type="EMBL" id="MDO7907192.1"/>
    </source>
</evidence>
<keyword evidence="1" id="KW-0472">Membrane</keyword>
<feature type="transmembrane region" description="Helical" evidence="1">
    <location>
        <begin position="51"/>
        <end position="70"/>
    </location>
</feature>
<dbReference type="EMBL" id="JAUQTB010000006">
    <property type="protein sequence ID" value="MDO7907192.1"/>
    <property type="molecule type" value="Genomic_DNA"/>
</dbReference>
<organism evidence="2 3">
    <name type="scientific">Paenibacillus lacisoli</name>
    <dbReference type="NCBI Taxonomy" id="3064525"/>
    <lineage>
        <taxon>Bacteria</taxon>
        <taxon>Bacillati</taxon>
        <taxon>Bacillota</taxon>
        <taxon>Bacilli</taxon>
        <taxon>Bacillales</taxon>
        <taxon>Paenibacillaceae</taxon>
        <taxon>Paenibacillus</taxon>
    </lineage>
</organism>
<feature type="transmembrane region" description="Helical" evidence="1">
    <location>
        <begin position="106"/>
        <end position="127"/>
    </location>
</feature>
<dbReference type="RefSeq" id="WP_305024398.1">
    <property type="nucleotide sequence ID" value="NZ_JAUQTB010000006.1"/>
</dbReference>
<reference evidence="2 3" key="1">
    <citation type="submission" date="2023-07" db="EMBL/GenBank/DDBJ databases">
        <title>Paenibacillus sp. JX-17 nov. isolated from soil.</title>
        <authorList>
            <person name="Wan Y."/>
            <person name="Liu B."/>
        </authorList>
    </citation>
    <scope>NUCLEOTIDE SEQUENCE [LARGE SCALE GENOMIC DNA]</scope>
    <source>
        <strain evidence="2 3">JX-17</strain>
    </source>
</reference>